<dbReference type="GO" id="GO:0019698">
    <property type="term" value="P:D-galacturonate catabolic process"/>
    <property type="evidence" value="ECO:0007669"/>
    <property type="project" value="TreeGrafter"/>
</dbReference>
<dbReference type="EMBL" id="JAFIDN010000016">
    <property type="protein sequence ID" value="MBP3193889.1"/>
    <property type="molecule type" value="Genomic_DNA"/>
</dbReference>
<dbReference type="PANTHER" id="PTHR30068">
    <property type="entry name" value="URONATE ISOMERASE"/>
    <property type="match status" value="1"/>
</dbReference>
<gene>
    <name evidence="7 8" type="primary">uxaC</name>
    <name evidence="8" type="ORF">NATSA_14525</name>
</gene>
<dbReference type="Gene3D" id="3.20.20.140">
    <property type="entry name" value="Metal-dependent hydrolases"/>
    <property type="match status" value="1"/>
</dbReference>
<proteinExistence type="inferred from homology"/>
<comment type="catalytic activity">
    <reaction evidence="1 7">
        <text>D-glucuronate = D-fructuronate</text>
        <dbReference type="Rhea" id="RHEA:13049"/>
        <dbReference type="ChEBI" id="CHEBI:58720"/>
        <dbReference type="ChEBI" id="CHEBI:59863"/>
        <dbReference type="EC" id="5.3.1.12"/>
    </reaction>
</comment>
<evidence type="ECO:0000256" key="5">
    <source>
        <dbReference type="ARBA" id="ARBA00020555"/>
    </source>
</evidence>
<protein>
    <recommendedName>
        <fullName evidence="5 7">Uronate isomerase</fullName>
        <ecNumber evidence="4 7">5.3.1.12</ecNumber>
    </recommendedName>
    <alternativeName>
        <fullName evidence="7">Glucuronate isomerase</fullName>
    </alternativeName>
    <alternativeName>
        <fullName evidence="7">Uronic isomerase</fullName>
    </alternativeName>
</protein>
<dbReference type="InterPro" id="IPR003766">
    <property type="entry name" value="Uronate_isomerase"/>
</dbReference>
<dbReference type="Pfam" id="PF02614">
    <property type="entry name" value="UxaC"/>
    <property type="match status" value="1"/>
</dbReference>
<dbReference type="AlphaFoldDB" id="A0A8J7RU09"/>
<evidence type="ECO:0000313" key="9">
    <source>
        <dbReference type="Proteomes" id="UP000673975"/>
    </source>
</evidence>
<sequence>MSPFIHEDFLLQSEPARKLYHDYASSLPIVDYHNHLAPDEIHQDKRFRNLTEIWLRGDHYKWRAMRTAGVDEHYITGEASSDLEKFLAWAKTVPQTLKNPLYHWTHLELKRYFDIDLPLNEQTAGEIWEQTEALLQKSAFSTRSLLKKMNVHVVCTTDDAVDTLEHHKAYAAESEGEFVMYPTFRPDKAMKVEEPESFRQYIKKLEEVSGIQIDHYTSFLEALRRRHDYFDSLGCRASDHGIEEPFAEEYQESELNRIFGSVMSGSRLSEDDIRKFKSALMHEFALMDHEKGWAFQMHIGAMRNNNTRAYQQVGPDSGFDSIGDSQIAKPLALFLDRLEVNRQLPKTVIYNLNPSDNATLATMIGNFMGDGIPGKIQHGPAWWFHDQKEGMEDHLQTLANMSLLSRFVGMVTDSRSILSLPRHEYYRRVLCNMLGNDIEQGIIPSDYDMIGQLLEQICYRNALEYFSYVDYPGQQK</sequence>
<name>A0A8J7RU09_9BACT</name>
<dbReference type="PANTHER" id="PTHR30068:SF4">
    <property type="entry name" value="URONATE ISOMERASE"/>
    <property type="match status" value="1"/>
</dbReference>
<dbReference type="Gene3D" id="1.10.2020.10">
    <property type="entry name" value="uronate isomerase, domain 2, chain A"/>
    <property type="match status" value="1"/>
</dbReference>
<evidence type="ECO:0000313" key="8">
    <source>
        <dbReference type="EMBL" id="MBP3193889.1"/>
    </source>
</evidence>
<dbReference type="SUPFAM" id="SSF51556">
    <property type="entry name" value="Metallo-dependent hydrolases"/>
    <property type="match status" value="1"/>
</dbReference>
<accession>A0A8J7RU09</accession>
<evidence type="ECO:0000256" key="6">
    <source>
        <dbReference type="ARBA" id="ARBA00023235"/>
    </source>
</evidence>
<dbReference type="EC" id="5.3.1.12" evidence="4 7"/>
<dbReference type="NCBIfam" id="NF002794">
    <property type="entry name" value="PRK02925.1"/>
    <property type="match status" value="1"/>
</dbReference>
<keyword evidence="6 7" id="KW-0413">Isomerase</keyword>
<evidence type="ECO:0000256" key="4">
    <source>
        <dbReference type="ARBA" id="ARBA00012546"/>
    </source>
</evidence>
<dbReference type="GO" id="GO:0008880">
    <property type="term" value="F:glucuronate isomerase activity"/>
    <property type="evidence" value="ECO:0007669"/>
    <property type="project" value="UniProtKB-UniRule"/>
</dbReference>
<reference evidence="8" key="1">
    <citation type="submission" date="2021-02" db="EMBL/GenBank/DDBJ databases">
        <title>Natronogracilivirga saccharolytica gen. nov. sp. nov. a new anaerobic, haloalkiliphilic carbohydrate-fermenting bacterium from soda lake and proposing of Cyclonatronumiaceae fam. nov. in the phylum Balneolaeota.</title>
        <authorList>
            <person name="Zhilina T.N."/>
            <person name="Sorokin D.Y."/>
            <person name="Zavarzina D.G."/>
            <person name="Toshchakov S.V."/>
            <person name="Kublanov I.V."/>
        </authorList>
    </citation>
    <scope>NUCLEOTIDE SEQUENCE</scope>
    <source>
        <strain evidence="8">Z-1702</strain>
    </source>
</reference>
<comment type="similarity">
    <text evidence="3 7">Belongs to the metallo-dependent hydrolases superfamily. Uronate isomerase family.</text>
</comment>
<evidence type="ECO:0000256" key="7">
    <source>
        <dbReference type="HAMAP-Rule" id="MF_00675"/>
    </source>
</evidence>
<comment type="pathway">
    <text evidence="2 7">Carbohydrate metabolism; pentose and glucuronate interconversion.</text>
</comment>
<dbReference type="RefSeq" id="WP_210513349.1">
    <property type="nucleotide sequence ID" value="NZ_JAFIDN010000016.1"/>
</dbReference>
<comment type="catalytic activity">
    <reaction evidence="7">
        <text>aldehydo-D-galacturonate = keto-D-tagaturonate</text>
        <dbReference type="Rhea" id="RHEA:27702"/>
        <dbReference type="ChEBI" id="CHEBI:12952"/>
        <dbReference type="ChEBI" id="CHEBI:17886"/>
    </reaction>
</comment>
<dbReference type="HAMAP" id="MF_00675">
    <property type="entry name" value="UxaC"/>
    <property type="match status" value="1"/>
</dbReference>
<evidence type="ECO:0000256" key="3">
    <source>
        <dbReference type="ARBA" id="ARBA00008397"/>
    </source>
</evidence>
<dbReference type="UniPathway" id="UPA00246"/>
<dbReference type="InterPro" id="IPR032466">
    <property type="entry name" value="Metal_Hydrolase"/>
</dbReference>
<dbReference type="Proteomes" id="UP000673975">
    <property type="component" value="Unassembled WGS sequence"/>
</dbReference>
<keyword evidence="9" id="KW-1185">Reference proteome</keyword>
<comment type="caution">
    <text evidence="8">The sequence shown here is derived from an EMBL/GenBank/DDBJ whole genome shotgun (WGS) entry which is preliminary data.</text>
</comment>
<dbReference type="GO" id="GO:0042840">
    <property type="term" value="P:D-glucuronate catabolic process"/>
    <property type="evidence" value="ECO:0007669"/>
    <property type="project" value="TreeGrafter"/>
</dbReference>
<evidence type="ECO:0000256" key="2">
    <source>
        <dbReference type="ARBA" id="ARBA00004892"/>
    </source>
</evidence>
<evidence type="ECO:0000256" key="1">
    <source>
        <dbReference type="ARBA" id="ARBA00001165"/>
    </source>
</evidence>
<organism evidence="8 9">
    <name type="scientific">Natronogracilivirga saccharolytica</name>
    <dbReference type="NCBI Taxonomy" id="2812953"/>
    <lineage>
        <taxon>Bacteria</taxon>
        <taxon>Pseudomonadati</taxon>
        <taxon>Balneolota</taxon>
        <taxon>Balneolia</taxon>
        <taxon>Balneolales</taxon>
        <taxon>Cyclonatronaceae</taxon>
        <taxon>Natronogracilivirga</taxon>
    </lineage>
</organism>